<keyword evidence="3" id="KW-1185">Reference proteome</keyword>
<reference evidence="2" key="1">
    <citation type="submission" date="2020-02" db="EMBL/GenBank/DDBJ databases">
        <authorList>
            <person name="Scholz U."/>
            <person name="Mascher M."/>
            <person name="Fiebig A."/>
        </authorList>
    </citation>
    <scope>NUCLEOTIDE SEQUENCE</scope>
</reference>
<gene>
    <name evidence="2" type="ORF">SI8410_06008201</name>
</gene>
<evidence type="ECO:0000313" key="2">
    <source>
        <dbReference type="EMBL" id="CAA7397536.1"/>
    </source>
</evidence>
<dbReference type="AlphaFoldDB" id="A0A7I8KJU0"/>
<evidence type="ECO:0000313" key="3">
    <source>
        <dbReference type="Proteomes" id="UP000663760"/>
    </source>
</evidence>
<sequence length="65" mass="6895">MGQNSATSLLDLASTSAECAFSCVACSEARTMQRRARRMTASRRTAARSMVEGGIAGQYEGSEES</sequence>
<accession>A0A7I8KJU0</accession>
<feature type="region of interest" description="Disordered" evidence="1">
    <location>
        <begin position="38"/>
        <end position="65"/>
    </location>
</feature>
<proteinExistence type="predicted"/>
<protein>
    <submittedName>
        <fullName evidence="2">Uncharacterized protein</fullName>
    </submittedName>
</protein>
<dbReference type="EMBL" id="LR746269">
    <property type="protein sequence ID" value="CAA7397536.1"/>
    <property type="molecule type" value="Genomic_DNA"/>
</dbReference>
<dbReference type="Proteomes" id="UP000663760">
    <property type="component" value="Chromosome 6"/>
</dbReference>
<evidence type="ECO:0000256" key="1">
    <source>
        <dbReference type="SAM" id="MobiDB-lite"/>
    </source>
</evidence>
<organism evidence="2 3">
    <name type="scientific">Spirodela intermedia</name>
    <name type="common">Intermediate duckweed</name>
    <dbReference type="NCBI Taxonomy" id="51605"/>
    <lineage>
        <taxon>Eukaryota</taxon>
        <taxon>Viridiplantae</taxon>
        <taxon>Streptophyta</taxon>
        <taxon>Embryophyta</taxon>
        <taxon>Tracheophyta</taxon>
        <taxon>Spermatophyta</taxon>
        <taxon>Magnoliopsida</taxon>
        <taxon>Liliopsida</taxon>
        <taxon>Araceae</taxon>
        <taxon>Lemnoideae</taxon>
        <taxon>Spirodela</taxon>
    </lineage>
</organism>
<name>A0A7I8KJU0_SPIIN</name>